<dbReference type="GO" id="GO:0005524">
    <property type="term" value="F:ATP binding"/>
    <property type="evidence" value="ECO:0007669"/>
    <property type="project" value="UniProtKB-KW"/>
</dbReference>
<gene>
    <name evidence="9" type="ORF">IAA66_10280</name>
</gene>
<evidence type="ECO:0000313" key="9">
    <source>
        <dbReference type="EMBL" id="HIQ63946.1"/>
    </source>
</evidence>
<dbReference type="PANTHER" id="PTHR43858">
    <property type="entry name" value="ENERGY-DEPENDENT TRANSLATIONAL THROTTLE PROTEIN ETTA"/>
    <property type="match status" value="1"/>
</dbReference>
<dbReference type="InterPro" id="IPR022374">
    <property type="entry name" value="EttA"/>
</dbReference>
<dbReference type="GO" id="GO:0003677">
    <property type="term" value="F:DNA binding"/>
    <property type="evidence" value="ECO:0007669"/>
    <property type="project" value="InterPro"/>
</dbReference>
<evidence type="ECO:0000256" key="6">
    <source>
        <dbReference type="ARBA" id="ARBA00022845"/>
    </source>
</evidence>
<dbReference type="InterPro" id="IPR003593">
    <property type="entry name" value="AAA+_ATPase"/>
</dbReference>
<evidence type="ECO:0000259" key="8">
    <source>
        <dbReference type="PROSITE" id="PS50893"/>
    </source>
</evidence>
<dbReference type="GO" id="GO:0045900">
    <property type="term" value="P:negative regulation of translational elongation"/>
    <property type="evidence" value="ECO:0007669"/>
    <property type="project" value="InterPro"/>
</dbReference>
<keyword evidence="5 9" id="KW-0067">ATP-binding</keyword>
<dbReference type="AlphaFoldDB" id="A0A9D0YYV4"/>
<protein>
    <submittedName>
        <fullName evidence="9">ABC-F family ATP-binding cassette domain-containing protein</fullName>
    </submittedName>
</protein>
<dbReference type="Gene3D" id="1.10.287.380">
    <property type="entry name" value="Valyl-tRNA synthetase, C-terminal domain"/>
    <property type="match status" value="1"/>
</dbReference>
<sequence length="319" mass="36166">FAFTARRRTGEDVLMLRDVAKGFEGRTLFAGLNLHIRAGDRVALLGPNGVGKSTLLKIIVKEETADAGTVRYGANVDIGYYDQHQQRLHPEKTVLDELWDDFPQMEQSDLRTILGCFLFTGDDVFQPIRTLSGGERGRVALTRLMLQKDNFLLLDEPTNHLDMDSREVLEQALEGFPGTLFFVSHDRYFINRLADHVLEMRPDGVSLYLGNYDDYLEKKRQESQGDTEAEAHRTRTAIEKEKKRDRQARLAEKEKRARTAQIEQAIEDAEKELAAREAALGLPEVYSDPARAKEAALALRAAQAALDRLYETWEALEEA</sequence>
<dbReference type="CDD" id="cd03221">
    <property type="entry name" value="ABCF_EF-3"/>
    <property type="match status" value="1"/>
</dbReference>
<proteinExistence type="inferred from homology"/>
<keyword evidence="4" id="KW-0547">Nucleotide-binding</keyword>
<dbReference type="GO" id="GO:0019843">
    <property type="term" value="F:rRNA binding"/>
    <property type="evidence" value="ECO:0007669"/>
    <property type="project" value="UniProtKB-KW"/>
</dbReference>
<dbReference type="SMART" id="SM00382">
    <property type="entry name" value="AAA"/>
    <property type="match status" value="1"/>
</dbReference>
<reference evidence="9" key="2">
    <citation type="journal article" date="2021" name="PeerJ">
        <title>Extensive microbial diversity within the chicken gut microbiome revealed by metagenomics and culture.</title>
        <authorList>
            <person name="Gilroy R."/>
            <person name="Ravi A."/>
            <person name="Getino M."/>
            <person name="Pursley I."/>
            <person name="Horton D.L."/>
            <person name="Alikhan N.F."/>
            <person name="Baker D."/>
            <person name="Gharbi K."/>
            <person name="Hall N."/>
            <person name="Watson M."/>
            <person name="Adriaenssens E.M."/>
            <person name="Foster-Nyarko E."/>
            <person name="Jarju S."/>
            <person name="Secka A."/>
            <person name="Antonio M."/>
            <person name="Oren A."/>
            <person name="Chaudhuri R.R."/>
            <person name="La Ragione R."/>
            <person name="Hildebrand F."/>
            <person name="Pallen M.J."/>
        </authorList>
    </citation>
    <scope>NUCLEOTIDE SEQUENCE</scope>
    <source>
        <strain evidence="9">ChiHile30-977</strain>
    </source>
</reference>
<dbReference type="EMBL" id="DVFI01000143">
    <property type="protein sequence ID" value="HIQ63946.1"/>
    <property type="molecule type" value="Genomic_DNA"/>
</dbReference>
<dbReference type="Pfam" id="PF16326">
    <property type="entry name" value="ABC_tran_CTD"/>
    <property type="match status" value="1"/>
</dbReference>
<organism evidence="9 10">
    <name type="scientific">Candidatus Avichristensenella intestinipullorum</name>
    <dbReference type="NCBI Taxonomy" id="2840693"/>
    <lineage>
        <taxon>Bacteria</taxon>
        <taxon>Bacillati</taxon>
        <taxon>Bacillota</taxon>
        <taxon>Clostridia</taxon>
        <taxon>Candidatus Avichristensenella</taxon>
    </lineage>
</organism>
<dbReference type="PANTHER" id="PTHR43858:SF1">
    <property type="entry name" value="ABC TRANSPORTER-RELATED PROTEIN"/>
    <property type="match status" value="1"/>
</dbReference>
<evidence type="ECO:0000313" key="10">
    <source>
        <dbReference type="Proteomes" id="UP000886819"/>
    </source>
</evidence>
<reference evidence="9" key="1">
    <citation type="submission" date="2020-10" db="EMBL/GenBank/DDBJ databases">
        <authorList>
            <person name="Gilroy R."/>
        </authorList>
    </citation>
    <scope>NUCLEOTIDE SEQUENCE</scope>
    <source>
        <strain evidence="9">ChiHile30-977</strain>
    </source>
</reference>
<dbReference type="InterPro" id="IPR032524">
    <property type="entry name" value="ABC_tran_C"/>
</dbReference>
<evidence type="ECO:0000256" key="3">
    <source>
        <dbReference type="ARBA" id="ARBA00022730"/>
    </source>
</evidence>
<dbReference type="InterPro" id="IPR003439">
    <property type="entry name" value="ABC_transporter-like_ATP-bd"/>
</dbReference>
<dbReference type="GO" id="GO:0000049">
    <property type="term" value="F:tRNA binding"/>
    <property type="evidence" value="ECO:0007669"/>
    <property type="project" value="UniProtKB-KW"/>
</dbReference>
<evidence type="ECO:0000256" key="1">
    <source>
        <dbReference type="ARBA" id="ARBA00005868"/>
    </source>
</evidence>
<keyword evidence="7" id="KW-0175">Coiled coil</keyword>
<dbReference type="InterPro" id="IPR037118">
    <property type="entry name" value="Val-tRNA_synth_C_sf"/>
</dbReference>
<feature type="domain" description="ABC transporter" evidence="8">
    <location>
        <begin position="14"/>
        <end position="228"/>
    </location>
</feature>
<dbReference type="PROSITE" id="PS50893">
    <property type="entry name" value="ABC_TRANSPORTER_2"/>
    <property type="match status" value="1"/>
</dbReference>
<keyword evidence="6" id="KW-0810">Translation regulation</keyword>
<feature type="non-terminal residue" evidence="9">
    <location>
        <position position="1"/>
    </location>
</feature>
<dbReference type="Gene3D" id="3.40.50.300">
    <property type="entry name" value="P-loop containing nucleotide triphosphate hydrolases"/>
    <property type="match status" value="1"/>
</dbReference>
<accession>A0A9D0YYV4</accession>
<feature type="coiled-coil region" evidence="7">
    <location>
        <begin position="243"/>
        <end position="319"/>
    </location>
</feature>
<dbReference type="InterPro" id="IPR027417">
    <property type="entry name" value="P-loop_NTPase"/>
</dbReference>
<evidence type="ECO:0000256" key="4">
    <source>
        <dbReference type="ARBA" id="ARBA00022741"/>
    </source>
</evidence>
<evidence type="ECO:0000256" key="5">
    <source>
        <dbReference type="ARBA" id="ARBA00022840"/>
    </source>
</evidence>
<dbReference type="Proteomes" id="UP000886819">
    <property type="component" value="Unassembled WGS sequence"/>
</dbReference>
<dbReference type="GO" id="GO:0016887">
    <property type="term" value="F:ATP hydrolysis activity"/>
    <property type="evidence" value="ECO:0007669"/>
    <property type="project" value="InterPro"/>
</dbReference>
<comment type="similarity">
    <text evidence="1">Belongs to the ABC transporter superfamily. ABCF family. Translational throttle EttA subfamily.</text>
</comment>
<dbReference type="FunFam" id="3.40.50.300:FF:000309">
    <property type="entry name" value="ABC transporter ATP-binding protein"/>
    <property type="match status" value="1"/>
</dbReference>
<dbReference type="SUPFAM" id="SSF52540">
    <property type="entry name" value="P-loop containing nucleoside triphosphate hydrolases"/>
    <property type="match status" value="1"/>
</dbReference>
<keyword evidence="2" id="KW-0694">RNA-binding</keyword>
<dbReference type="Pfam" id="PF00005">
    <property type="entry name" value="ABC_tran"/>
    <property type="match status" value="1"/>
</dbReference>
<name>A0A9D0YYV4_9FIRM</name>
<keyword evidence="2" id="KW-0820">tRNA-binding</keyword>
<evidence type="ECO:0000256" key="2">
    <source>
        <dbReference type="ARBA" id="ARBA00022555"/>
    </source>
</evidence>
<evidence type="ECO:0000256" key="7">
    <source>
        <dbReference type="SAM" id="Coils"/>
    </source>
</evidence>
<comment type="caution">
    <text evidence="9">The sequence shown here is derived from an EMBL/GenBank/DDBJ whole genome shotgun (WGS) entry which is preliminary data.</text>
</comment>
<keyword evidence="3" id="KW-0699">rRNA-binding</keyword>